<evidence type="ECO:0000256" key="4">
    <source>
        <dbReference type="ARBA" id="ARBA00023163"/>
    </source>
</evidence>
<evidence type="ECO:0000313" key="7">
    <source>
        <dbReference type="EMBL" id="PDT45771.1"/>
    </source>
</evidence>
<sequence length="170" mass="19245">MVDMETRHQVYFANRTALVAYATRILGSRETAEDIVQEAFLRFAPANTNNGSTGLTLAYLYRIVRNLSFDLLKRQKIEARESQGEPPFWSLPSEMPTPEDIILVTDEVRHMSRILDELPVEVRVALEMHRFGGYTLEEIAAHLNISVATAHRHVRTAMMRVATMLTASAS</sequence>
<dbReference type="GO" id="GO:0016987">
    <property type="term" value="F:sigma factor activity"/>
    <property type="evidence" value="ECO:0007669"/>
    <property type="project" value="UniProtKB-KW"/>
</dbReference>
<keyword evidence="2" id="KW-0805">Transcription regulation</keyword>
<dbReference type="SUPFAM" id="SSF88946">
    <property type="entry name" value="Sigma2 domain of RNA polymerase sigma factors"/>
    <property type="match status" value="1"/>
</dbReference>
<name>A0A2A6LT95_RHIFR</name>
<protein>
    <submittedName>
        <fullName evidence="7">RNA polymerase subunit sigma-70</fullName>
    </submittedName>
</protein>
<evidence type="ECO:0000313" key="8">
    <source>
        <dbReference type="Proteomes" id="UP000220353"/>
    </source>
</evidence>
<dbReference type="InterPro" id="IPR013324">
    <property type="entry name" value="RNA_pol_sigma_r3/r4-like"/>
</dbReference>
<accession>A0A2A6LT95</accession>
<dbReference type="InterPro" id="IPR013325">
    <property type="entry name" value="RNA_pol_sigma_r2"/>
</dbReference>
<organism evidence="7 8">
    <name type="scientific">Rhizobium fredii</name>
    <name type="common">Sinorhizobium fredii</name>
    <dbReference type="NCBI Taxonomy" id="380"/>
    <lineage>
        <taxon>Bacteria</taxon>
        <taxon>Pseudomonadati</taxon>
        <taxon>Pseudomonadota</taxon>
        <taxon>Alphaproteobacteria</taxon>
        <taxon>Hyphomicrobiales</taxon>
        <taxon>Rhizobiaceae</taxon>
        <taxon>Sinorhizobium/Ensifer group</taxon>
        <taxon>Sinorhizobium</taxon>
    </lineage>
</organism>
<dbReference type="NCBIfam" id="TIGR02937">
    <property type="entry name" value="sigma70-ECF"/>
    <property type="match status" value="1"/>
</dbReference>
<dbReference type="PANTHER" id="PTHR43133">
    <property type="entry name" value="RNA POLYMERASE ECF-TYPE SIGMA FACTO"/>
    <property type="match status" value="1"/>
</dbReference>
<dbReference type="InterPro" id="IPR014284">
    <property type="entry name" value="RNA_pol_sigma-70_dom"/>
</dbReference>
<dbReference type="PANTHER" id="PTHR43133:SF63">
    <property type="entry name" value="RNA POLYMERASE SIGMA FACTOR FECI-RELATED"/>
    <property type="match status" value="1"/>
</dbReference>
<dbReference type="InterPro" id="IPR007627">
    <property type="entry name" value="RNA_pol_sigma70_r2"/>
</dbReference>
<proteinExistence type="inferred from homology"/>
<dbReference type="Gene3D" id="1.10.1740.10">
    <property type="match status" value="1"/>
</dbReference>
<dbReference type="AlphaFoldDB" id="A0A2A6LT95"/>
<dbReference type="InterPro" id="IPR013249">
    <property type="entry name" value="RNA_pol_sigma70_r4_t2"/>
</dbReference>
<dbReference type="SUPFAM" id="SSF88659">
    <property type="entry name" value="Sigma3 and sigma4 domains of RNA polymerase sigma factors"/>
    <property type="match status" value="1"/>
</dbReference>
<evidence type="ECO:0000256" key="1">
    <source>
        <dbReference type="ARBA" id="ARBA00010641"/>
    </source>
</evidence>
<evidence type="ECO:0000259" key="5">
    <source>
        <dbReference type="Pfam" id="PF04542"/>
    </source>
</evidence>
<dbReference type="Proteomes" id="UP000220353">
    <property type="component" value="Unassembled WGS sequence"/>
</dbReference>
<reference evidence="7 8" key="1">
    <citation type="submission" date="2017-09" db="EMBL/GenBank/DDBJ databases">
        <title>Comparative genomics of rhizobia isolated from Phaseolus vulgaris in China.</title>
        <authorList>
            <person name="Tong W."/>
        </authorList>
    </citation>
    <scope>NUCLEOTIDE SEQUENCE [LARGE SCALE GENOMIC DNA]</scope>
    <source>
        <strain evidence="7 8">PCH1</strain>
    </source>
</reference>
<feature type="domain" description="RNA polymerase sigma factor 70 region 4 type 2" evidence="6">
    <location>
        <begin position="113"/>
        <end position="160"/>
    </location>
</feature>
<comment type="similarity">
    <text evidence="1">Belongs to the sigma-70 factor family. ECF subfamily.</text>
</comment>
<gene>
    <name evidence="7" type="ORF">CO661_21615</name>
</gene>
<dbReference type="RefSeq" id="WP_080578542.1">
    <property type="nucleotide sequence ID" value="NZ_NWTC01000018.1"/>
</dbReference>
<dbReference type="Pfam" id="PF08281">
    <property type="entry name" value="Sigma70_r4_2"/>
    <property type="match status" value="1"/>
</dbReference>
<evidence type="ECO:0000256" key="2">
    <source>
        <dbReference type="ARBA" id="ARBA00023015"/>
    </source>
</evidence>
<dbReference type="EMBL" id="NWTC01000018">
    <property type="protein sequence ID" value="PDT45771.1"/>
    <property type="molecule type" value="Genomic_DNA"/>
</dbReference>
<feature type="domain" description="RNA polymerase sigma-70 region 2" evidence="5">
    <location>
        <begin position="13"/>
        <end position="76"/>
    </location>
</feature>
<comment type="caution">
    <text evidence="7">The sequence shown here is derived from an EMBL/GenBank/DDBJ whole genome shotgun (WGS) entry which is preliminary data.</text>
</comment>
<keyword evidence="4" id="KW-0804">Transcription</keyword>
<dbReference type="Pfam" id="PF04542">
    <property type="entry name" value="Sigma70_r2"/>
    <property type="match status" value="1"/>
</dbReference>
<evidence type="ECO:0000259" key="6">
    <source>
        <dbReference type="Pfam" id="PF08281"/>
    </source>
</evidence>
<evidence type="ECO:0000256" key="3">
    <source>
        <dbReference type="ARBA" id="ARBA00023082"/>
    </source>
</evidence>
<dbReference type="GO" id="GO:0003677">
    <property type="term" value="F:DNA binding"/>
    <property type="evidence" value="ECO:0007669"/>
    <property type="project" value="InterPro"/>
</dbReference>
<keyword evidence="3" id="KW-0731">Sigma factor</keyword>
<dbReference type="InterPro" id="IPR036388">
    <property type="entry name" value="WH-like_DNA-bd_sf"/>
</dbReference>
<dbReference type="InterPro" id="IPR039425">
    <property type="entry name" value="RNA_pol_sigma-70-like"/>
</dbReference>
<dbReference type="Gene3D" id="1.10.10.10">
    <property type="entry name" value="Winged helix-like DNA-binding domain superfamily/Winged helix DNA-binding domain"/>
    <property type="match status" value="1"/>
</dbReference>
<dbReference type="GO" id="GO:0006352">
    <property type="term" value="P:DNA-templated transcription initiation"/>
    <property type="evidence" value="ECO:0007669"/>
    <property type="project" value="InterPro"/>
</dbReference>